<organism evidence="2 3">
    <name type="scientific">Simiduia curdlanivorans</name>
    <dbReference type="NCBI Taxonomy" id="1492769"/>
    <lineage>
        <taxon>Bacteria</taxon>
        <taxon>Pseudomonadati</taxon>
        <taxon>Pseudomonadota</taxon>
        <taxon>Gammaproteobacteria</taxon>
        <taxon>Cellvibrionales</taxon>
        <taxon>Cellvibrionaceae</taxon>
        <taxon>Simiduia</taxon>
    </lineage>
</organism>
<evidence type="ECO:0000313" key="3">
    <source>
        <dbReference type="Proteomes" id="UP001595840"/>
    </source>
</evidence>
<comment type="caution">
    <text evidence="2">The sequence shown here is derived from an EMBL/GenBank/DDBJ whole genome shotgun (WGS) entry which is preliminary data.</text>
</comment>
<dbReference type="InterPro" id="IPR014562">
    <property type="entry name" value="UCP030959_TPR_rpt-cont"/>
</dbReference>
<protein>
    <recommendedName>
        <fullName evidence="4">Cardiolipin synthase N-terminal domain-containing protein</fullName>
    </recommendedName>
</protein>
<evidence type="ECO:0000256" key="1">
    <source>
        <dbReference type="SAM" id="Phobius"/>
    </source>
</evidence>
<dbReference type="PIRSF" id="PIRSF030959">
    <property type="entry name" value="UCP030959"/>
    <property type="match status" value="1"/>
</dbReference>
<gene>
    <name evidence="2" type="ORF">ACFOX3_12085</name>
</gene>
<dbReference type="SUPFAM" id="SSF48452">
    <property type="entry name" value="TPR-like"/>
    <property type="match status" value="1"/>
</dbReference>
<proteinExistence type="predicted"/>
<feature type="transmembrane region" description="Helical" evidence="1">
    <location>
        <begin position="28"/>
        <end position="51"/>
    </location>
</feature>
<keyword evidence="3" id="KW-1185">Reference proteome</keyword>
<evidence type="ECO:0000313" key="2">
    <source>
        <dbReference type="EMBL" id="MFC4363046.1"/>
    </source>
</evidence>
<reference evidence="3" key="1">
    <citation type="journal article" date="2019" name="Int. J. Syst. Evol. Microbiol.">
        <title>The Global Catalogue of Microorganisms (GCM) 10K type strain sequencing project: providing services to taxonomists for standard genome sequencing and annotation.</title>
        <authorList>
            <consortium name="The Broad Institute Genomics Platform"/>
            <consortium name="The Broad Institute Genome Sequencing Center for Infectious Disease"/>
            <person name="Wu L."/>
            <person name="Ma J."/>
        </authorList>
    </citation>
    <scope>NUCLEOTIDE SEQUENCE [LARGE SCALE GENOMIC DNA]</scope>
    <source>
        <strain evidence="3">CECT 8570</strain>
    </source>
</reference>
<dbReference type="Gene3D" id="1.25.40.10">
    <property type="entry name" value="Tetratricopeptide repeat domain"/>
    <property type="match status" value="1"/>
</dbReference>
<dbReference type="Proteomes" id="UP001595840">
    <property type="component" value="Unassembled WGS sequence"/>
</dbReference>
<name>A0ABV8V574_9GAMM</name>
<evidence type="ECO:0008006" key="4">
    <source>
        <dbReference type="Google" id="ProtNLM"/>
    </source>
</evidence>
<dbReference type="EMBL" id="JBHSCX010000015">
    <property type="protein sequence ID" value="MFC4363046.1"/>
    <property type="molecule type" value="Genomic_DNA"/>
</dbReference>
<keyword evidence="1" id="KW-0472">Membrane</keyword>
<keyword evidence="1" id="KW-0812">Transmembrane</keyword>
<keyword evidence="1" id="KW-1133">Transmembrane helix</keyword>
<sequence length="250" mass="28742">MPLFIIIMLLQVLLIVHAMKTGRNTLWIWVLLMAPMIGGLAYLIVELLPAWSSSNSAQKARKKVRDITDPHRDFRLAQDNLKRNETIQNLVNMAKECAGKGLYKDAEMFYERALKGIYQTDPILLEGLAGVQLLDQRYEDCKRTLNSLIQHNPNFRSKTGHVMYAQCLYHLKDIDGASEEFEALKKYHATALVKYHLGEIRHRQNRPTDALNEFRSIIEQENAWDPSGNGDEQWLTKAQARIAEITKTVH</sequence>
<accession>A0ABV8V574</accession>
<dbReference type="InterPro" id="IPR011990">
    <property type="entry name" value="TPR-like_helical_dom_sf"/>
</dbReference>
<dbReference type="RefSeq" id="WP_290265222.1">
    <property type="nucleotide sequence ID" value="NZ_JAUFQG010000006.1"/>
</dbReference>